<proteinExistence type="predicted"/>
<dbReference type="GO" id="GO:0000917">
    <property type="term" value="P:division septum assembly"/>
    <property type="evidence" value="ECO:0007669"/>
    <property type="project" value="UniProtKB-KW"/>
</dbReference>
<dbReference type="Pfam" id="PF07072">
    <property type="entry name" value="ZapD"/>
    <property type="match status" value="1"/>
</dbReference>
<evidence type="ECO:0000256" key="4">
    <source>
        <dbReference type="ARBA" id="ARBA00023306"/>
    </source>
</evidence>
<evidence type="ECO:0000256" key="1">
    <source>
        <dbReference type="ARBA" id="ARBA00022490"/>
    </source>
</evidence>
<keyword evidence="1" id="KW-0963">Cytoplasm</keyword>
<dbReference type="InterPro" id="IPR027462">
    <property type="entry name" value="ZapD_C"/>
</dbReference>
<dbReference type="Proteomes" id="UP000275777">
    <property type="component" value="Chromosome"/>
</dbReference>
<name>A0A3S4J4Q1_CHRVL</name>
<evidence type="ECO:0000256" key="3">
    <source>
        <dbReference type="ARBA" id="ARBA00023210"/>
    </source>
</evidence>
<sequence>MARKGAFQQMSGGKVVQLIQVAYDDNLELLPELSANNMRSTSASSAR</sequence>
<keyword evidence="2" id="KW-0132">Cell division</keyword>
<dbReference type="EMBL" id="LR134182">
    <property type="protein sequence ID" value="VEB45080.1"/>
    <property type="molecule type" value="Genomic_DNA"/>
</dbReference>
<dbReference type="Gene3D" id="2.60.440.10">
    <property type="entry name" value="YacF-like domains"/>
    <property type="match status" value="1"/>
</dbReference>
<accession>A0A3S4J4Q1</accession>
<keyword evidence="3" id="KW-0717">Septation</keyword>
<evidence type="ECO:0000256" key="2">
    <source>
        <dbReference type="ARBA" id="ARBA00022618"/>
    </source>
</evidence>
<dbReference type="InterPro" id="IPR009777">
    <property type="entry name" value="ZapD"/>
</dbReference>
<evidence type="ECO:0000313" key="5">
    <source>
        <dbReference type="EMBL" id="VEB45080.1"/>
    </source>
</evidence>
<reference evidence="5 6" key="1">
    <citation type="submission" date="2018-12" db="EMBL/GenBank/DDBJ databases">
        <authorList>
            <consortium name="Pathogen Informatics"/>
        </authorList>
    </citation>
    <scope>NUCLEOTIDE SEQUENCE [LARGE SCALE GENOMIC DNA]</scope>
    <source>
        <strain evidence="5 6">NCTC9695</strain>
    </source>
</reference>
<dbReference type="InterPro" id="IPR036268">
    <property type="entry name" value="ZapD_sf"/>
</dbReference>
<dbReference type="SUPFAM" id="SSF160950">
    <property type="entry name" value="YacF-like"/>
    <property type="match status" value="1"/>
</dbReference>
<organism evidence="5 6">
    <name type="scientific">Chromobacterium violaceum</name>
    <dbReference type="NCBI Taxonomy" id="536"/>
    <lineage>
        <taxon>Bacteria</taxon>
        <taxon>Pseudomonadati</taxon>
        <taxon>Pseudomonadota</taxon>
        <taxon>Betaproteobacteria</taxon>
        <taxon>Neisseriales</taxon>
        <taxon>Chromobacteriaceae</taxon>
        <taxon>Chromobacterium</taxon>
    </lineage>
</organism>
<keyword evidence="4" id="KW-0131">Cell cycle</keyword>
<gene>
    <name evidence="5" type="ORF">NCTC9695_05585</name>
</gene>
<evidence type="ECO:0000313" key="6">
    <source>
        <dbReference type="Proteomes" id="UP000275777"/>
    </source>
</evidence>
<dbReference type="AlphaFoldDB" id="A0A3S4J4Q1"/>
<protein>
    <submittedName>
        <fullName evidence="5">Protein of uncharacterized function (DUF1342)</fullName>
    </submittedName>
</protein>